<comment type="similarity">
    <text evidence="11 12">Belongs to the TonB-dependent receptor family.</text>
</comment>
<evidence type="ECO:0000256" key="9">
    <source>
        <dbReference type="ARBA" id="ARBA00023136"/>
    </source>
</evidence>
<evidence type="ECO:0000256" key="10">
    <source>
        <dbReference type="ARBA" id="ARBA00023237"/>
    </source>
</evidence>
<evidence type="ECO:0000256" key="4">
    <source>
        <dbReference type="ARBA" id="ARBA00022496"/>
    </source>
</evidence>
<dbReference type="PANTHER" id="PTHR32552">
    <property type="entry name" value="FERRICHROME IRON RECEPTOR-RELATED"/>
    <property type="match status" value="1"/>
</dbReference>
<keyword evidence="17" id="KW-0675">Receptor</keyword>
<dbReference type="InterPro" id="IPR039426">
    <property type="entry name" value="TonB-dep_rcpt-like"/>
</dbReference>
<dbReference type="PANTHER" id="PTHR32552:SF81">
    <property type="entry name" value="TONB-DEPENDENT OUTER MEMBRANE RECEPTOR"/>
    <property type="match status" value="1"/>
</dbReference>
<dbReference type="EMBL" id="CP071090">
    <property type="protein sequence ID" value="QSQ26717.1"/>
    <property type="molecule type" value="Genomic_DNA"/>
</dbReference>
<keyword evidence="2 11" id="KW-0813">Transport</keyword>
<keyword evidence="3 11" id="KW-1134">Transmembrane beta strand</keyword>
<dbReference type="InterPro" id="IPR012910">
    <property type="entry name" value="Plug_dom"/>
</dbReference>
<evidence type="ECO:0000256" key="12">
    <source>
        <dbReference type="RuleBase" id="RU003357"/>
    </source>
</evidence>
<evidence type="ECO:0000256" key="14">
    <source>
        <dbReference type="SAM" id="SignalP"/>
    </source>
</evidence>
<evidence type="ECO:0000256" key="7">
    <source>
        <dbReference type="ARBA" id="ARBA00023065"/>
    </source>
</evidence>
<evidence type="ECO:0000259" key="15">
    <source>
        <dbReference type="Pfam" id="PF00593"/>
    </source>
</evidence>
<accession>A0ABX7P8E1</accession>
<dbReference type="PROSITE" id="PS52016">
    <property type="entry name" value="TONB_DEPENDENT_REC_3"/>
    <property type="match status" value="1"/>
</dbReference>
<keyword evidence="10 11" id="KW-0998">Cell outer membrane</keyword>
<evidence type="ECO:0000256" key="11">
    <source>
        <dbReference type="PROSITE-ProRule" id="PRU01360"/>
    </source>
</evidence>
<keyword evidence="14" id="KW-0732">Signal</keyword>
<evidence type="ECO:0000256" key="2">
    <source>
        <dbReference type="ARBA" id="ARBA00022448"/>
    </source>
</evidence>
<evidence type="ECO:0000259" key="16">
    <source>
        <dbReference type="Pfam" id="PF07715"/>
    </source>
</evidence>
<evidence type="ECO:0000256" key="6">
    <source>
        <dbReference type="ARBA" id="ARBA00023004"/>
    </source>
</evidence>
<evidence type="ECO:0000313" key="18">
    <source>
        <dbReference type="Proteomes" id="UP000662747"/>
    </source>
</evidence>
<feature type="region of interest" description="Disordered" evidence="13">
    <location>
        <begin position="18"/>
        <end position="58"/>
    </location>
</feature>
<feature type="chain" id="PRO_5045580584" evidence="14">
    <location>
        <begin position="19"/>
        <end position="730"/>
    </location>
</feature>
<evidence type="ECO:0000256" key="1">
    <source>
        <dbReference type="ARBA" id="ARBA00004571"/>
    </source>
</evidence>
<feature type="compositionally biased region" description="Polar residues" evidence="13">
    <location>
        <begin position="18"/>
        <end position="27"/>
    </location>
</feature>
<evidence type="ECO:0000313" key="17">
    <source>
        <dbReference type="EMBL" id="QSQ26717.1"/>
    </source>
</evidence>
<keyword evidence="5 11" id="KW-0812">Transmembrane</keyword>
<keyword evidence="8 12" id="KW-0798">TonB box</keyword>
<evidence type="ECO:0000256" key="13">
    <source>
        <dbReference type="SAM" id="MobiDB-lite"/>
    </source>
</evidence>
<protein>
    <submittedName>
        <fullName evidence="17">TonB-dependent receptor</fullName>
    </submittedName>
</protein>
<keyword evidence="9 11" id="KW-0472">Membrane</keyword>
<keyword evidence="6" id="KW-0408">Iron</keyword>
<evidence type="ECO:0000256" key="8">
    <source>
        <dbReference type="ARBA" id="ARBA00023077"/>
    </source>
</evidence>
<dbReference type="Gene3D" id="2.170.130.10">
    <property type="entry name" value="TonB-dependent receptor, plug domain"/>
    <property type="match status" value="1"/>
</dbReference>
<dbReference type="RefSeq" id="WP_206728260.1">
    <property type="nucleotide sequence ID" value="NZ_CP071090.1"/>
</dbReference>
<gene>
    <name evidence="17" type="ORF">JY651_18080</name>
</gene>
<feature type="domain" description="TonB-dependent receptor-like beta-barrel" evidence="15">
    <location>
        <begin position="282"/>
        <end position="683"/>
    </location>
</feature>
<name>A0ABX7P8E1_9BACT</name>
<dbReference type="Pfam" id="PF07715">
    <property type="entry name" value="Plug"/>
    <property type="match status" value="1"/>
</dbReference>
<comment type="subcellular location">
    <subcellularLocation>
        <location evidence="1 11">Cell outer membrane</location>
        <topology evidence="1 11">Multi-pass membrane protein</topology>
    </subcellularLocation>
</comment>
<dbReference type="SUPFAM" id="SSF56935">
    <property type="entry name" value="Porins"/>
    <property type="match status" value="1"/>
</dbReference>
<dbReference type="InterPro" id="IPR037066">
    <property type="entry name" value="Plug_dom_sf"/>
</dbReference>
<evidence type="ECO:0000256" key="5">
    <source>
        <dbReference type="ARBA" id="ARBA00022692"/>
    </source>
</evidence>
<feature type="domain" description="TonB-dependent receptor plug" evidence="16">
    <location>
        <begin position="63"/>
        <end position="171"/>
    </location>
</feature>
<evidence type="ECO:0000256" key="3">
    <source>
        <dbReference type="ARBA" id="ARBA00022452"/>
    </source>
</evidence>
<dbReference type="InterPro" id="IPR000531">
    <property type="entry name" value="Beta-barrel_TonB"/>
</dbReference>
<dbReference type="Gene3D" id="2.40.170.20">
    <property type="entry name" value="TonB-dependent receptor, beta-barrel domain"/>
    <property type="match status" value="1"/>
</dbReference>
<proteinExistence type="inferred from homology"/>
<keyword evidence="4" id="KW-0410">Iron transport</keyword>
<keyword evidence="7" id="KW-0406">Ion transport</keyword>
<organism evidence="17 18">
    <name type="scientific">Pyxidicoccus parkwayensis</name>
    <dbReference type="NCBI Taxonomy" id="2813578"/>
    <lineage>
        <taxon>Bacteria</taxon>
        <taxon>Pseudomonadati</taxon>
        <taxon>Myxococcota</taxon>
        <taxon>Myxococcia</taxon>
        <taxon>Myxococcales</taxon>
        <taxon>Cystobacterineae</taxon>
        <taxon>Myxococcaceae</taxon>
        <taxon>Pyxidicoccus</taxon>
    </lineage>
</organism>
<dbReference type="Pfam" id="PF00593">
    <property type="entry name" value="TonB_dep_Rec_b-barrel"/>
    <property type="match status" value="1"/>
</dbReference>
<dbReference type="InterPro" id="IPR036942">
    <property type="entry name" value="Beta-barrel_TonB_sf"/>
</dbReference>
<sequence>MIRPLFVCFTLSASSVLAQSEPSSTPSDAAGESGHAVESSEEPKRPATETIVSDTRTGGLPLLEEAQSVGVLTTEELRRNTGVFLEESLNLLPGVRYENRTVSGGQRITIRGYGNSTNFNASGIRAYLDGIPLTDAEGVTIFDDLDVPTLGRVEVIRGPASSLYGMGIGGVARFFTARPRAGMLQVSQRLLAGSYGLLRSDTRVEQGGENASLFLNYGHQESDGYRVHSNDRKDTILFSGEFRPSARQSVTVLAAYTRSYENLSGQLTEEQFLNEEDVAEPAYLANDAHVGLNSVRFGISHRYDFLPWLSNTTSGFTTGYQVDQPFAAGRTDNLAMNFGGRTEFDLKFQPLGHTLTGAVGAEVQQTSSFKKSYGLTNGVLGGIRGDLQVSALQANTFTEWALDLPLEFALTAGGSVNFVRYHIRDRLTNSANPTHLDQSGLKTFDPVFTPRLALMKAFAENMSVYAQVSEGYTPPTSGQVVIPQAGTVNLDLSPERGTLYEVGTKGIVLASRLSWEAALFNLRVSNKLTPQAVTDPDTGSTLYTITTNGGAQNNLGFELATRYAVIADANAELSRVEPFASYTFSNFRYSGFKSDNNNNDKTVDYTGHRVVGIARNVVALGADIMSRRGAYLNGTWQYVDRVPLTYDNAHFAPAFNVLNAKVGYRHDLPAGFRIDAAAGADNLLGNRYYTMVFLNANYAGPPPNVYLNGPSKPVFYGNVTLSYSLKESRQ</sequence>
<feature type="signal peptide" evidence="14">
    <location>
        <begin position="1"/>
        <end position="18"/>
    </location>
</feature>
<keyword evidence="18" id="KW-1185">Reference proteome</keyword>
<dbReference type="Proteomes" id="UP000662747">
    <property type="component" value="Chromosome"/>
</dbReference>
<reference evidence="17 18" key="1">
    <citation type="submission" date="2021-02" db="EMBL/GenBank/DDBJ databases">
        <title>De Novo genome assembly of isolated myxobacteria.</title>
        <authorList>
            <person name="Stevens D.C."/>
        </authorList>
    </citation>
    <scope>NUCLEOTIDE SEQUENCE [LARGE SCALE GENOMIC DNA]</scope>
    <source>
        <strain evidence="18">SCPEA02</strain>
    </source>
</reference>